<accession>A0A814PZ12</accession>
<sequence length="109" mass="12317">MTVTTCDKMFFYRVASFVLLISCFIAFIQAEKHLNANGPFGKRHTVHNEPSPYACDRGAESIEETKKQQENSEMIENGDSQVSPPIEDSQICQIDEDPQDQCQVVECID</sequence>
<evidence type="ECO:0008006" key="5">
    <source>
        <dbReference type="Google" id="ProtNLM"/>
    </source>
</evidence>
<feature type="signal peptide" evidence="2">
    <location>
        <begin position="1"/>
        <end position="30"/>
    </location>
</feature>
<dbReference type="EMBL" id="CAJNOG010000246">
    <property type="protein sequence ID" value="CAF1112994.1"/>
    <property type="molecule type" value="Genomic_DNA"/>
</dbReference>
<feature type="compositionally biased region" description="Polar residues" evidence="1">
    <location>
        <begin position="71"/>
        <end position="83"/>
    </location>
</feature>
<evidence type="ECO:0000256" key="2">
    <source>
        <dbReference type="SAM" id="SignalP"/>
    </source>
</evidence>
<dbReference type="AlphaFoldDB" id="A0A814PZ12"/>
<feature type="region of interest" description="Disordered" evidence="1">
    <location>
        <begin position="43"/>
        <end position="88"/>
    </location>
</feature>
<evidence type="ECO:0000256" key="1">
    <source>
        <dbReference type="SAM" id="MobiDB-lite"/>
    </source>
</evidence>
<gene>
    <name evidence="3" type="ORF">JYZ213_LOCUS22039</name>
</gene>
<protein>
    <recommendedName>
        <fullName evidence="5">Secreted protein</fullName>
    </recommendedName>
</protein>
<dbReference type="Proteomes" id="UP000663845">
    <property type="component" value="Unassembled WGS sequence"/>
</dbReference>
<comment type="caution">
    <text evidence="3">The sequence shown here is derived from an EMBL/GenBank/DDBJ whole genome shotgun (WGS) entry which is preliminary data.</text>
</comment>
<feature type="chain" id="PRO_5032330065" description="Secreted protein" evidence="2">
    <location>
        <begin position="31"/>
        <end position="109"/>
    </location>
</feature>
<keyword evidence="2" id="KW-0732">Signal</keyword>
<organism evidence="3 4">
    <name type="scientific">Adineta steineri</name>
    <dbReference type="NCBI Taxonomy" id="433720"/>
    <lineage>
        <taxon>Eukaryota</taxon>
        <taxon>Metazoa</taxon>
        <taxon>Spiralia</taxon>
        <taxon>Gnathifera</taxon>
        <taxon>Rotifera</taxon>
        <taxon>Eurotatoria</taxon>
        <taxon>Bdelloidea</taxon>
        <taxon>Adinetida</taxon>
        <taxon>Adinetidae</taxon>
        <taxon>Adineta</taxon>
    </lineage>
</organism>
<proteinExistence type="predicted"/>
<feature type="compositionally biased region" description="Basic and acidic residues" evidence="1">
    <location>
        <begin position="57"/>
        <end position="70"/>
    </location>
</feature>
<reference evidence="3" key="1">
    <citation type="submission" date="2021-02" db="EMBL/GenBank/DDBJ databases">
        <authorList>
            <person name="Nowell W R."/>
        </authorList>
    </citation>
    <scope>NUCLEOTIDE SEQUENCE</scope>
</reference>
<name>A0A814PZ12_9BILA</name>
<evidence type="ECO:0000313" key="4">
    <source>
        <dbReference type="Proteomes" id="UP000663845"/>
    </source>
</evidence>
<evidence type="ECO:0000313" key="3">
    <source>
        <dbReference type="EMBL" id="CAF1112994.1"/>
    </source>
</evidence>